<evidence type="ECO:0000256" key="1">
    <source>
        <dbReference type="ARBA" id="ARBA00001946"/>
    </source>
</evidence>
<keyword evidence="5" id="KW-0547">Nucleotide-binding</keyword>
<evidence type="ECO:0000313" key="11">
    <source>
        <dbReference type="EMBL" id="SFV50326.1"/>
    </source>
</evidence>
<keyword evidence="9" id="KW-0131">Cell cycle</keyword>
<evidence type="ECO:0000256" key="3">
    <source>
        <dbReference type="ARBA" id="ARBA00022618"/>
    </source>
</evidence>
<comment type="cofactor">
    <cofactor evidence="1">
        <name>Mg(2+)</name>
        <dbReference type="ChEBI" id="CHEBI:18420"/>
    </cofactor>
</comment>
<dbReference type="GO" id="GO:0046872">
    <property type="term" value="F:metal ion binding"/>
    <property type="evidence" value="ECO:0007669"/>
    <property type="project" value="UniProtKB-KW"/>
</dbReference>
<dbReference type="GO" id="GO:0000917">
    <property type="term" value="P:division septum assembly"/>
    <property type="evidence" value="ECO:0007669"/>
    <property type="project" value="UniProtKB-KW"/>
</dbReference>
<keyword evidence="6" id="KW-0460">Magnesium</keyword>
<dbReference type="Gene3D" id="3.40.50.300">
    <property type="entry name" value="P-loop containing nucleotide triphosphate hydrolases"/>
    <property type="match status" value="1"/>
</dbReference>
<dbReference type="InterPro" id="IPR019987">
    <property type="entry name" value="GTP-bd_ribosome_bio_YsxC"/>
</dbReference>
<evidence type="ECO:0000256" key="5">
    <source>
        <dbReference type="ARBA" id="ARBA00022741"/>
    </source>
</evidence>
<evidence type="ECO:0000256" key="4">
    <source>
        <dbReference type="ARBA" id="ARBA00022723"/>
    </source>
</evidence>
<dbReference type="HAMAP" id="MF_00321">
    <property type="entry name" value="GTPase_EngB"/>
    <property type="match status" value="1"/>
</dbReference>
<dbReference type="InterPro" id="IPR027417">
    <property type="entry name" value="P-loop_NTPase"/>
</dbReference>
<name>A0A1W1B9V5_9ZZZZ</name>
<accession>A0A1W1B9V5</accession>
<feature type="domain" description="EngB-type G" evidence="10">
    <location>
        <begin position="24"/>
        <end position="201"/>
    </location>
</feature>
<comment type="similarity">
    <text evidence="2">Belongs to the TRAFAC class TrmE-Era-EngA-EngB-Septin-like GTPase superfamily. EngB GTPase family.</text>
</comment>
<keyword evidence="7" id="KW-0342">GTP-binding</keyword>
<keyword evidence="3" id="KW-0132">Cell division</keyword>
<evidence type="ECO:0000256" key="2">
    <source>
        <dbReference type="ARBA" id="ARBA00009638"/>
    </source>
</evidence>
<dbReference type="GO" id="GO:0005525">
    <property type="term" value="F:GTP binding"/>
    <property type="evidence" value="ECO:0007669"/>
    <property type="project" value="UniProtKB-KW"/>
</dbReference>
<organism evidence="11">
    <name type="scientific">hydrothermal vent metagenome</name>
    <dbReference type="NCBI Taxonomy" id="652676"/>
    <lineage>
        <taxon>unclassified sequences</taxon>
        <taxon>metagenomes</taxon>
        <taxon>ecological metagenomes</taxon>
    </lineage>
</organism>
<evidence type="ECO:0000259" key="10">
    <source>
        <dbReference type="PROSITE" id="PS51706"/>
    </source>
</evidence>
<dbReference type="PANTHER" id="PTHR11649:SF13">
    <property type="entry name" value="ENGB-TYPE G DOMAIN-CONTAINING PROTEIN"/>
    <property type="match status" value="1"/>
</dbReference>
<dbReference type="AlphaFoldDB" id="A0A1W1B9V5"/>
<proteinExistence type="inferred from homology"/>
<reference evidence="11" key="1">
    <citation type="submission" date="2016-10" db="EMBL/GenBank/DDBJ databases">
        <authorList>
            <person name="de Groot N.N."/>
        </authorList>
    </citation>
    <scope>NUCLEOTIDE SEQUENCE</scope>
</reference>
<evidence type="ECO:0000256" key="9">
    <source>
        <dbReference type="ARBA" id="ARBA00023306"/>
    </source>
</evidence>
<dbReference type="InterPro" id="IPR030393">
    <property type="entry name" value="G_ENGB_dom"/>
</dbReference>
<dbReference type="PROSITE" id="PS51706">
    <property type="entry name" value="G_ENGB"/>
    <property type="match status" value="1"/>
</dbReference>
<dbReference type="Pfam" id="PF01926">
    <property type="entry name" value="MMR_HSR1"/>
    <property type="match status" value="1"/>
</dbReference>
<sequence>MVEIVEAKFIISAPNVASAPESEEQNEVVFMARSNVGKSSLLNALTNRKGLAKVSSTPGKTRLINYFDVTFIDRDNDNKKFLAKFVDLPGFGYAKVSKSIKHDWEKNLTDYIADRTQIKLFIHLIDCRHPYLDIDTQVSEFLFEHVRENQVILQIFTKIDKLNQKEQSALRREFPNAMTVSSSKKKGTHKVNKVIHDILLESESESDSED</sequence>
<dbReference type="PANTHER" id="PTHR11649">
    <property type="entry name" value="MSS1/TRME-RELATED GTP-BINDING PROTEIN"/>
    <property type="match status" value="1"/>
</dbReference>
<evidence type="ECO:0000256" key="8">
    <source>
        <dbReference type="ARBA" id="ARBA00023210"/>
    </source>
</evidence>
<keyword evidence="4" id="KW-0479">Metal-binding</keyword>
<keyword evidence="8" id="KW-0717">Septation</keyword>
<protein>
    <submittedName>
        <fullName evidence="11">GTP-binding protein EngB</fullName>
    </submittedName>
</protein>
<dbReference type="CDD" id="cd01876">
    <property type="entry name" value="YihA_EngB"/>
    <property type="match status" value="1"/>
</dbReference>
<dbReference type="EMBL" id="FPHF01000007">
    <property type="protein sequence ID" value="SFV50326.1"/>
    <property type="molecule type" value="Genomic_DNA"/>
</dbReference>
<evidence type="ECO:0000256" key="7">
    <source>
        <dbReference type="ARBA" id="ARBA00023134"/>
    </source>
</evidence>
<evidence type="ECO:0000256" key="6">
    <source>
        <dbReference type="ARBA" id="ARBA00022842"/>
    </source>
</evidence>
<dbReference type="SUPFAM" id="SSF52540">
    <property type="entry name" value="P-loop containing nucleoside triphosphate hydrolases"/>
    <property type="match status" value="1"/>
</dbReference>
<dbReference type="GO" id="GO:0005829">
    <property type="term" value="C:cytosol"/>
    <property type="evidence" value="ECO:0007669"/>
    <property type="project" value="TreeGrafter"/>
</dbReference>
<dbReference type="NCBIfam" id="TIGR03598">
    <property type="entry name" value="GTPase_YsxC"/>
    <property type="match status" value="1"/>
</dbReference>
<dbReference type="InterPro" id="IPR006073">
    <property type="entry name" value="GTP-bd"/>
</dbReference>
<gene>
    <name evidence="11" type="ORF">MNB_SM-4-1304</name>
</gene>